<feature type="transmembrane region" description="Helical" evidence="8">
    <location>
        <begin position="148"/>
        <end position="174"/>
    </location>
</feature>
<dbReference type="GO" id="GO:0016788">
    <property type="term" value="F:hydrolase activity, acting on ester bonds"/>
    <property type="evidence" value="ECO:0007669"/>
    <property type="project" value="UniProtKB-ARBA"/>
</dbReference>
<feature type="domain" description="SGNH" evidence="10">
    <location>
        <begin position="390"/>
        <end position="642"/>
    </location>
</feature>
<comment type="subcellular location">
    <subcellularLocation>
        <location evidence="1">Cell membrane</location>
        <topology evidence="1">Multi-pass membrane protein</topology>
    </subcellularLocation>
</comment>
<evidence type="ECO:0000256" key="6">
    <source>
        <dbReference type="ARBA" id="ARBA00023136"/>
    </source>
</evidence>
<dbReference type="PANTHER" id="PTHR23028:SF53">
    <property type="entry name" value="ACYL_TRANSF_3 DOMAIN-CONTAINING PROTEIN"/>
    <property type="match status" value="1"/>
</dbReference>
<feature type="transmembrane region" description="Helical" evidence="8">
    <location>
        <begin position="12"/>
        <end position="38"/>
    </location>
</feature>
<dbReference type="Pfam" id="PF19040">
    <property type="entry name" value="SGNH"/>
    <property type="match status" value="1"/>
</dbReference>
<evidence type="ECO:0000313" key="11">
    <source>
        <dbReference type="EMBL" id="BBA74320.1"/>
    </source>
</evidence>
<evidence type="ECO:0000256" key="5">
    <source>
        <dbReference type="ARBA" id="ARBA00022989"/>
    </source>
</evidence>
<feature type="domain" description="Acyltransferase 3" evidence="9">
    <location>
        <begin position="7"/>
        <end position="312"/>
    </location>
</feature>
<dbReference type="PANTHER" id="PTHR23028">
    <property type="entry name" value="ACETYLTRANSFERASE"/>
    <property type="match status" value="1"/>
</dbReference>
<dbReference type="Pfam" id="PF01757">
    <property type="entry name" value="Acyl_transf_3"/>
    <property type="match status" value="1"/>
</dbReference>
<feature type="transmembrane region" description="Helical" evidence="8">
    <location>
        <begin position="121"/>
        <end position="141"/>
    </location>
</feature>
<dbReference type="EMBL" id="LC171369">
    <property type="protein sequence ID" value="BBA74320.1"/>
    <property type="molecule type" value="Genomic_DNA"/>
</dbReference>
<dbReference type="InterPro" id="IPR002656">
    <property type="entry name" value="Acyl_transf_3_dom"/>
</dbReference>
<feature type="transmembrane region" description="Helical" evidence="8">
    <location>
        <begin position="202"/>
        <end position="221"/>
    </location>
</feature>
<evidence type="ECO:0000256" key="8">
    <source>
        <dbReference type="SAM" id="Phobius"/>
    </source>
</evidence>
<keyword evidence="6 8" id="KW-0472">Membrane</keyword>
<keyword evidence="2" id="KW-1003">Cell membrane</keyword>
<feature type="transmembrane region" description="Helical" evidence="8">
    <location>
        <begin position="335"/>
        <end position="358"/>
    </location>
</feature>
<dbReference type="AlphaFoldDB" id="A0A292GRW2"/>
<name>A0A292GRW2_9HYPH</name>
<feature type="transmembrane region" description="Helical" evidence="8">
    <location>
        <begin position="258"/>
        <end position="276"/>
    </location>
</feature>
<evidence type="ECO:0000259" key="10">
    <source>
        <dbReference type="Pfam" id="PF19040"/>
    </source>
</evidence>
<keyword evidence="5 8" id="KW-1133">Transmembrane helix</keyword>
<dbReference type="InterPro" id="IPR043968">
    <property type="entry name" value="SGNH"/>
</dbReference>
<reference evidence="11" key="1">
    <citation type="submission" date="2016-07" db="EMBL/GenBank/DDBJ databases">
        <title>Genomics reveals synergistic degradation of pyrene by five bacteria in a mangrove sediment-derived bacterial consortium.</title>
        <authorList>
            <person name="Wanapaisan P."/>
            <person name="Vejarano F."/>
            <person name="Chakraborty J."/>
            <person name="Shintani M."/>
            <person name="Muangchinda C."/>
            <person name="Laothamteep N."/>
            <person name="Suzuki-Minakuchi C."/>
            <person name="Inoue K."/>
            <person name="Nojiri H."/>
            <person name="Pinyakong O."/>
        </authorList>
    </citation>
    <scope>NUCLEOTIDE SEQUENCE</scope>
    <source>
        <strain evidence="11">PW1</strain>
    </source>
</reference>
<evidence type="ECO:0000256" key="4">
    <source>
        <dbReference type="ARBA" id="ARBA00022692"/>
    </source>
</evidence>
<dbReference type="Gene3D" id="3.40.50.1110">
    <property type="entry name" value="SGNH hydrolase"/>
    <property type="match status" value="1"/>
</dbReference>
<dbReference type="GO" id="GO:0009103">
    <property type="term" value="P:lipopolysaccharide biosynthetic process"/>
    <property type="evidence" value="ECO:0007669"/>
    <property type="project" value="TreeGrafter"/>
</dbReference>
<feature type="transmembrane region" description="Helical" evidence="8">
    <location>
        <begin position="227"/>
        <end position="246"/>
    </location>
</feature>
<dbReference type="GO" id="GO:0016747">
    <property type="term" value="F:acyltransferase activity, transferring groups other than amino-acyl groups"/>
    <property type="evidence" value="ECO:0007669"/>
    <property type="project" value="InterPro"/>
</dbReference>
<feature type="transmembrane region" description="Helical" evidence="8">
    <location>
        <begin position="180"/>
        <end position="197"/>
    </location>
</feature>
<evidence type="ECO:0000256" key="2">
    <source>
        <dbReference type="ARBA" id="ARBA00022475"/>
    </source>
</evidence>
<proteinExistence type="predicted"/>
<dbReference type="InterPro" id="IPR050879">
    <property type="entry name" value="Acyltransferase_3"/>
</dbReference>
<accession>A0A292GRW2</accession>
<sequence>MTSIVLNHAFPDIFTGGFIGVDVFYVISGYLITGILLAGLNANKFSLAEFYVRRIRRILPALLVVLSITSILVLFLFTPRELADYGKSLIATAAFSSNIYFWTTTGYFTPEAHLIPLLHTWSLAIEEQYYVFFPILLWLAWKLGKVNLFLVAGCAFSLCLSVTLTNGHALAAFYLPPTRAWELLLGAIVAARILPAIEHRHIAKIAMLAGALLLALGFIIINEQSPFPGSLALLPCLGTALIIYAGISDRSSPVSVALSWRPVVMIGWISYSLYLWHWPVISLLYRRFDGLSTTMALQAIALSVALAFLSWWFVERRFHTPPAQLASVDKPQGRRPLTTIGFGTAALAIVAVAGTGLMQLESPTVVRELYPAEIAQLNEAVVHVSSPKKCREPERTLNDPECRIGNAQMPATIALWGDSYADALKPGFAEVLHDHSAYGFILHSCPPILGAVRVDDRREYRNFGAKCIRANQSTVKALEDHPEITEVVIFGQFLNAFDIPDRPVFLVPDHYNPAFADKRMDQITDRIIDTVEILKGMGKKVILIGTFYATQAQGAEDLLARRMWSSRIDGRMSAAIYDRYSKPMNDRLRKIADDRIIFIDPKPVFCRTNDVCDFLPGGKPLLIDDGHLTAEGARRLASMIAQALEAKSTI</sequence>
<keyword evidence="3 11" id="KW-0808">Transferase</keyword>
<evidence type="ECO:0000256" key="3">
    <source>
        <dbReference type="ARBA" id="ARBA00022679"/>
    </source>
</evidence>
<dbReference type="GO" id="GO:0005886">
    <property type="term" value="C:plasma membrane"/>
    <property type="evidence" value="ECO:0007669"/>
    <property type="project" value="UniProtKB-SubCell"/>
</dbReference>
<feature type="transmembrane region" description="Helical" evidence="8">
    <location>
        <begin position="58"/>
        <end position="77"/>
    </location>
</feature>
<keyword evidence="7 11" id="KW-0012">Acyltransferase</keyword>
<feature type="transmembrane region" description="Helical" evidence="8">
    <location>
        <begin position="296"/>
        <end position="314"/>
    </location>
</feature>
<evidence type="ECO:0000256" key="7">
    <source>
        <dbReference type="ARBA" id="ARBA00023315"/>
    </source>
</evidence>
<organism evidence="11">
    <name type="scientific">Ochrobactrum sp. PW1</name>
    <dbReference type="NCBI Taxonomy" id="1882222"/>
    <lineage>
        <taxon>Bacteria</taxon>
        <taxon>Pseudomonadati</taxon>
        <taxon>Pseudomonadota</taxon>
        <taxon>Alphaproteobacteria</taxon>
        <taxon>Hyphomicrobiales</taxon>
        <taxon>Brucellaceae</taxon>
        <taxon>Brucella/Ochrobactrum group</taxon>
        <taxon>Ochrobactrum</taxon>
    </lineage>
</organism>
<protein>
    <submittedName>
        <fullName evidence="11">Acyltransferase domain-containing protein</fullName>
    </submittedName>
</protein>
<keyword evidence="4 8" id="KW-0812">Transmembrane</keyword>
<dbReference type="SUPFAM" id="SSF52266">
    <property type="entry name" value="SGNH hydrolase"/>
    <property type="match status" value="1"/>
</dbReference>
<evidence type="ECO:0000259" key="9">
    <source>
        <dbReference type="Pfam" id="PF01757"/>
    </source>
</evidence>
<dbReference type="InterPro" id="IPR036514">
    <property type="entry name" value="SGNH_hydro_sf"/>
</dbReference>
<evidence type="ECO:0000256" key="1">
    <source>
        <dbReference type="ARBA" id="ARBA00004651"/>
    </source>
</evidence>